<dbReference type="InterPro" id="IPR016039">
    <property type="entry name" value="Thiolase-like"/>
</dbReference>
<dbReference type="InterPro" id="IPR014030">
    <property type="entry name" value="Ketoacyl_synth_N"/>
</dbReference>
<dbReference type="RefSeq" id="WP_136077742.1">
    <property type="nucleotide sequence ID" value="NZ_CAAHFG010000001.1"/>
</dbReference>
<proteinExistence type="inferred from homology"/>
<sequence>MNKVVITDYDLITPYGLGAHVCWQGLLSGVSALAELDRFDTSEFKSSMGGIVPGLSYHAGQSLVVQMLEKVLEGKRIPKDAKLSIATLNGEMDKVEEKVLHDRGEPHDSCMTVLLEAARQLTGVEDEGVVVSSACASSTVALGLAASAIRSGEIDCAVVVSCDPVTEFLYSGFSSLMALDSGASSPFDEKHDGLTIGEAAGYAVLMSDVRAREEGCANLGELLGWGMSNDANHMTGPLRDGSGLARSIHIALKVAGIDEAQIDFIAAHGTGTIYNDLMEMSAFHTVFSSPRPTYSVKGGIGHTMGAAGLVEAMLALKTFETGMVPPSVRMKNPEASAAGWVLDRPMELEADYVLSTNAGFGGVNASLVLKRGGAQ</sequence>
<dbReference type="GO" id="GO:0006633">
    <property type="term" value="P:fatty acid biosynthetic process"/>
    <property type="evidence" value="ECO:0007669"/>
    <property type="project" value="TreeGrafter"/>
</dbReference>
<evidence type="ECO:0000313" key="6">
    <source>
        <dbReference type="Proteomes" id="UP000366872"/>
    </source>
</evidence>
<dbReference type="InterPro" id="IPR000794">
    <property type="entry name" value="Beta-ketoacyl_synthase"/>
</dbReference>
<dbReference type="InterPro" id="IPR014031">
    <property type="entry name" value="Ketoacyl_synth_C"/>
</dbReference>
<evidence type="ECO:0000256" key="3">
    <source>
        <dbReference type="RuleBase" id="RU003694"/>
    </source>
</evidence>
<gene>
    <name evidence="5" type="primary">fabF_2</name>
    <name evidence="5" type="ORF">PDESU_00591</name>
</gene>
<dbReference type="Pfam" id="PF00109">
    <property type="entry name" value="ketoacyl-synt"/>
    <property type="match status" value="1"/>
</dbReference>
<comment type="similarity">
    <text evidence="1 3">Belongs to the thiolase-like superfamily. Beta-ketoacyl-ACP synthases family.</text>
</comment>
<dbReference type="PANTHER" id="PTHR11712">
    <property type="entry name" value="POLYKETIDE SYNTHASE-RELATED"/>
    <property type="match status" value="1"/>
</dbReference>
<dbReference type="Gene3D" id="3.40.47.10">
    <property type="match status" value="1"/>
</dbReference>
<protein>
    <submittedName>
        <fullName evidence="5">3-oxoacyl-[acyl-carrier-protein] synthase 2</fullName>
    </submittedName>
</protein>
<dbReference type="EMBL" id="CAAHFG010000001">
    <property type="protein sequence ID" value="VGO12042.1"/>
    <property type="molecule type" value="Genomic_DNA"/>
</dbReference>
<evidence type="ECO:0000313" key="5">
    <source>
        <dbReference type="EMBL" id="VGO12042.1"/>
    </source>
</evidence>
<accession>A0A6C2TWV8</accession>
<name>A0A6C2TWV8_PONDE</name>
<feature type="domain" description="Ketosynthase family 3 (KS3)" evidence="4">
    <location>
        <begin position="1"/>
        <end position="371"/>
    </location>
</feature>
<organism evidence="5 6">
    <name type="scientific">Pontiella desulfatans</name>
    <dbReference type="NCBI Taxonomy" id="2750659"/>
    <lineage>
        <taxon>Bacteria</taxon>
        <taxon>Pseudomonadati</taxon>
        <taxon>Kiritimatiellota</taxon>
        <taxon>Kiritimatiellia</taxon>
        <taxon>Kiritimatiellales</taxon>
        <taxon>Pontiellaceae</taxon>
        <taxon>Pontiella</taxon>
    </lineage>
</organism>
<keyword evidence="2 3" id="KW-0808">Transferase</keyword>
<dbReference type="SUPFAM" id="SSF53901">
    <property type="entry name" value="Thiolase-like"/>
    <property type="match status" value="2"/>
</dbReference>
<evidence type="ECO:0000256" key="2">
    <source>
        <dbReference type="ARBA" id="ARBA00022679"/>
    </source>
</evidence>
<dbReference type="Pfam" id="PF02801">
    <property type="entry name" value="Ketoacyl-synt_C"/>
    <property type="match status" value="1"/>
</dbReference>
<dbReference type="PANTHER" id="PTHR11712:SF336">
    <property type="entry name" value="3-OXOACYL-[ACYL-CARRIER-PROTEIN] SYNTHASE, MITOCHONDRIAL"/>
    <property type="match status" value="1"/>
</dbReference>
<evidence type="ECO:0000256" key="1">
    <source>
        <dbReference type="ARBA" id="ARBA00008467"/>
    </source>
</evidence>
<dbReference type="SMART" id="SM00825">
    <property type="entry name" value="PKS_KS"/>
    <property type="match status" value="1"/>
</dbReference>
<dbReference type="PROSITE" id="PS52004">
    <property type="entry name" value="KS3_2"/>
    <property type="match status" value="1"/>
</dbReference>
<dbReference type="InterPro" id="IPR020841">
    <property type="entry name" value="PKS_Beta-ketoAc_synthase_dom"/>
</dbReference>
<reference evidence="5 6" key="1">
    <citation type="submission" date="2019-04" db="EMBL/GenBank/DDBJ databases">
        <authorList>
            <person name="Van Vliet M D."/>
        </authorList>
    </citation>
    <scope>NUCLEOTIDE SEQUENCE [LARGE SCALE GENOMIC DNA]</scope>
    <source>
        <strain evidence="5 6">F1</strain>
    </source>
</reference>
<evidence type="ECO:0000259" key="4">
    <source>
        <dbReference type="PROSITE" id="PS52004"/>
    </source>
</evidence>
<dbReference type="CDD" id="cd00834">
    <property type="entry name" value="KAS_I_II"/>
    <property type="match status" value="1"/>
</dbReference>
<dbReference type="AlphaFoldDB" id="A0A6C2TWV8"/>
<dbReference type="Proteomes" id="UP000366872">
    <property type="component" value="Unassembled WGS sequence"/>
</dbReference>
<keyword evidence="6" id="KW-1185">Reference proteome</keyword>
<dbReference type="GO" id="GO:0004315">
    <property type="term" value="F:3-oxoacyl-[acyl-carrier-protein] synthase activity"/>
    <property type="evidence" value="ECO:0007669"/>
    <property type="project" value="TreeGrafter"/>
</dbReference>